<comment type="caution">
    <text evidence="2">The sequence shown here is derived from an EMBL/GenBank/DDBJ whole genome shotgun (WGS) entry which is preliminary data.</text>
</comment>
<sequence length="259" mass="27959">MNCEHAGAQVRHLFRELCDEAGAECRESFGQILRRSDDIGAHGHPLRDHLRPVRLTRTCLALRTNGAPSNKIARAQIHRMLSRSIVSLVATAWLVDERLPVGAADDAIRLCDPELATGMPTAGLRTVDRGTVEEFGTMIGAIARRLECVGDRRATVAPTIQASNIAIGMLSPWFGLRRHGAAPERVADGMKRFLEIAAPDFVSAIDWPTAGPDGTADIVAERAPARPVRATCCLKYACASKRFCGTCPLRRIDAAGSAT</sequence>
<organism evidence="2 3">
    <name type="scientific">Fulvimarina uroteuthidis</name>
    <dbReference type="NCBI Taxonomy" id="3098149"/>
    <lineage>
        <taxon>Bacteria</taxon>
        <taxon>Pseudomonadati</taxon>
        <taxon>Pseudomonadota</taxon>
        <taxon>Alphaproteobacteria</taxon>
        <taxon>Hyphomicrobiales</taxon>
        <taxon>Aurantimonadaceae</taxon>
        <taxon>Fulvimarina</taxon>
    </lineage>
</organism>
<proteinExistence type="predicted"/>
<evidence type="ECO:0000259" key="1">
    <source>
        <dbReference type="Pfam" id="PF11575"/>
    </source>
</evidence>
<dbReference type="Proteomes" id="UP001294412">
    <property type="component" value="Unassembled WGS sequence"/>
</dbReference>
<dbReference type="EMBL" id="JAXLPB010000006">
    <property type="protein sequence ID" value="MDY8110833.1"/>
    <property type="molecule type" value="Genomic_DNA"/>
</dbReference>
<feature type="domain" description="Ferric siderophore reductase C-terminal" evidence="1">
    <location>
        <begin position="229"/>
        <end position="249"/>
    </location>
</feature>
<evidence type="ECO:0000313" key="3">
    <source>
        <dbReference type="Proteomes" id="UP001294412"/>
    </source>
</evidence>
<protein>
    <recommendedName>
        <fullName evidence="1">Ferric siderophore reductase C-terminal domain-containing protein</fullName>
    </recommendedName>
</protein>
<name>A0ABU5I619_9HYPH</name>
<dbReference type="Pfam" id="PF11575">
    <property type="entry name" value="FhuF_C"/>
    <property type="match status" value="1"/>
</dbReference>
<dbReference type="InterPro" id="IPR024726">
    <property type="entry name" value="FhuF_C"/>
</dbReference>
<keyword evidence="3" id="KW-1185">Reference proteome</keyword>
<reference evidence="2 3" key="1">
    <citation type="submission" date="2023-12" db="EMBL/GenBank/DDBJ databases">
        <title>Description of Novel Strain Fulvimarina sp. 2208YS6-2-32 isolated from Uroteuthis (Photololigo) edulis.</title>
        <authorList>
            <person name="Park J.-S."/>
        </authorList>
    </citation>
    <scope>NUCLEOTIDE SEQUENCE [LARGE SCALE GENOMIC DNA]</scope>
    <source>
        <strain evidence="2 3">2208YS6-2-32</strain>
    </source>
</reference>
<gene>
    <name evidence="2" type="ORF">U0C82_16970</name>
</gene>
<evidence type="ECO:0000313" key="2">
    <source>
        <dbReference type="EMBL" id="MDY8110833.1"/>
    </source>
</evidence>
<dbReference type="RefSeq" id="WP_322188763.1">
    <property type="nucleotide sequence ID" value="NZ_JAXLPB010000006.1"/>
</dbReference>
<accession>A0ABU5I619</accession>